<evidence type="ECO:0000256" key="4">
    <source>
        <dbReference type="ARBA" id="ARBA00013186"/>
    </source>
</evidence>
<dbReference type="Proteomes" id="UP001610861">
    <property type="component" value="Unassembled WGS sequence"/>
</dbReference>
<feature type="region of interest" description="Disordered" evidence="7">
    <location>
        <begin position="231"/>
        <end position="265"/>
    </location>
</feature>
<dbReference type="PANTHER" id="PTHR22789">
    <property type="entry name" value="FUCULOSE PHOSPHATE ALDOLASE"/>
    <property type="match status" value="1"/>
</dbReference>
<evidence type="ECO:0000259" key="8">
    <source>
        <dbReference type="SMART" id="SM01007"/>
    </source>
</evidence>
<name>A0ABW7QCT7_9MICO</name>
<gene>
    <name evidence="9" type="ORF">ACH3VR_16430</name>
</gene>
<dbReference type="EC" id="5.1.3.4" evidence="4"/>
<evidence type="ECO:0000256" key="1">
    <source>
        <dbReference type="ARBA" id="ARBA00001726"/>
    </source>
</evidence>
<keyword evidence="6" id="KW-0862">Zinc</keyword>
<dbReference type="InterPro" id="IPR036409">
    <property type="entry name" value="Aldolase_II/adducin_N_sf"/>
</dbReference>
<dbReference type="InterPro" id="IPR001303">
    <property type="entry name" value="Aldolase_II/adducin_N"/>
</dbReference>
<dbReference type="SMART" id="SM01007">
    <property type="entry name" value="Aldolase_II"/>
    <property type="match status" value="1"/>
</dbReference>
<reference evidence="9 10" key="1">
    <citation type="submission" date="2024-09" db="EMBL/GenBank/DDBJ databases">
        <authorList>
            <person name="Pan X."/>
        </authorList>
    </citation>
    <scope>NUCLEOTIDE SEQUENCE [LARGE SCALE GENOMIC DNA]</scope>
    <source>
        <strain evidence="9 10">B2969</strain>
    </source>
</reference>
<sequence>MAQGREAELREKYVSGVKTEVAIARARADVAAVHAELLREGLALPMGGSVSGKVPKADLFVITPAGMPFAEVAPENLVLCGLDGEAVPGTPGSELAPSVAAAGHGYVYRHMPAVGGVVHTLSPYASAWAARGEEIPCALAVVAEEFGGPVPVGESALGDHDALGHAVVDVLAGRRARAVLLRGQGPVAVGATAREAASVAGQLEGVARIVQLAQDGGLLTSLPQSAVDRLYEERHAHEPPQADRPAASKQPLRQLNTATKTKTSR</sequence>
<accession>A0ABW7QCT7</accession>
<proteinExistence type="inferred from homology"/>
<evidence type="ECO:0000256" key="7">
    <source>
        <dbReference type="SAM" id="MobiDB-lite"/>
    </source>
</evidence>
<dbReference type="Pfam" id="PF00596">
    <property type="entry name" value="Aldolase_II"/>
    <property type="match status" value="1"/>
</dbReference>
<keyword evidence="5" id="KW-0479">Metal-binding</keyword>
<evidence type="ECO:0000256" key="2">
    <source>
        <dbReference type="ARBA" id="ARBA00001947"/>
    </source>
</evidence>
<dbReference type="PANTHER" id="PTHR22789:SF8">
    <property type="entry name" value="L-RIBULOSE-5-PHOSPHATE 4-EPIMERASE SGBE"/>
    <property type="match status" value="1"/>
</dbReference>
<comment type="cofactor">
    <cofactor evidence="2">
        <name>Zn(2+)</name>
        <dbReference type="ChEBI" id="CHEBI:29105"/>
    </cofactor>
</comment>
<feature type="domain" description="Class II aldolase/adducin N-terminal" evidence="8">
    <location>
        <begin position="28"/>
        <end position="211"/>
    </location>
</feature>
<dbReference type="SUPFAM" id="SSF53639">
    <property type="entry name" value="AraD/HMP-PK domain-like"/>
    <property type="match status" value="1"/>
</dbReference>
<organism evidence="9 10">
    <name type="scientific">Microbacterium alkaliflavum</name>
    <dbReference type="NCBI Taxonomy" id="3248839"/>
    <lineage>
        <taxon>Bacteria</taxon>
        <taxon>Bacillati</taxon>
        <taxon>Actinomycetota</taxon>
        <taxon>Actinomycetes</taxon>
        <taxon>Micrococcales</taxon>
        <taxon>Microbacteriaceae</taxon>
        <taxon>Microbacterium</taxon>
    </lineage>
</organism>
<feature type="compositionally biased region" description="Polar residues" evidence="7">
    <location>
        <begin position="251"/>
        <end position="265"/>
    </location>
</feature>
<dbReference type="InterPro" id="IPR050197">
    <property type="entry name" value="Aldolase_class_II_sugar_metab"/>
</dbReference>
<dbReference type="RefSeq" id="WP_397557400.1">
    <property type="nucleotide sequence ID" value="NZ_JBIQWL010000006.1"/>
</dbReference>
<evidence type="ECO:0000313" key="9">
    <source>
        <dbReference type="EMBL" id="MFH8251953.1"/>
    </source>
</evidence>
<evidence type="ECO:0000256" key="6">
    <source>
        <dbReference type="ARBA" id="ARBA00022833"/>
    </source>
</evidence>
<comment type="catalytic activity">
    <reaction evidence="1">
        <text>L-ribulose 5-phosphate = D-xylulose 5-phosphate</text>
        <dbReference type="Rhea" id="RHEA:22368"/>
        <dbReference type="ChEBI" id="CHEBI:57737"/>
        <dbReference type="ChEBI" id="CHEBI:58226"/>
        <dbReference type="EC" id="5.1.3.4"/>
    </reaction>
</comment>
<keyword evidence="10" id="KW-1185">Reference proteome</keyword>
<dbReference type="Gene3D" id="3.40.225.10">
    <property type="entry name" value="Class II aldolase/adducin N-terminal domain"/>
    <property type="match status" value="1"/>
</dbReference>
<dbReference type="EMBL" id="JBIQWL010000006">
    <property type="protein sequence ID" value="MFH8251953.1"/>
    <property type="molecule type" value="Genomic_DNA"/>
</dbReference>
<evidence type="ECO:0000256" key="3">
    <source>
        <dbReference type="ARBA" id="ARBA00010037"/>
    </source>
</evidence>
<comment type="similarity">
    <text evidence="3">Belongs to the aldolase class II family. AraD/FucA subfamily.</text>
</comment>
<comment type="caution">
    <text evidence="9">The sequence shown here is derived from an EMBL/GenBank/DDBJ whole genome shotgun (WGS) entry which is preliminary data.</text>
</comment>
<evidence type="ECO:0000256" key="5">
    <source>
        <dbReference type="ARBA" id="ARBA00022723"/>
    </source>
</evidence>
<evidence type="ECO:0000313" key="10">
    <source>
        <dbReference type="Proteomes" id="UP001610861"/>
    </source>
</evidence>
<feature type="compositionally biased region" description="Basic and acidic residues" evidence="7">
    <location>
        <begin position="231"/>
        <end position="241"/>
    </location>
</feature>
<protein>
    <recommendedName>
        <fullName evidence="4">L-ribulose-5-phosphate 4-epimerase</fullName>
        <ecNumber evidence="4">5.1.3.4</ecNumber>
    </recommendedName>
</protein>